<name>A0A803Q578_CANSA</name>
<keyword evidence="2" id="KW-1185">Reference proteome</keyword>
<proteinExistence type="predicted"/>
<dbReference type="AlphaFoldDB" id="A0A803Q578"/>
<evidence type="ECO:0000313" key="1">
    <source>
        <dbReference type="EnsemblPlants" id="cds.evm.model.07.483"/>
    </source>
</evidence>
<organism evidence="1 2">
    <name type="scientific">Cannabis sativa</name>
    <name type="common">Hemp</name>
    <name type="synonym">Marijuana</name>
    <dbReference type="NCBI Taxonomy" id="3483"/>
    <lineage>
        <taxon>Eukaryota</taxon>
        <taxon>Viridiplantae</taxon>
        <taxon>Streptophyta</taxon>
        <taxon>Embryophyta</taxon>
        <taxon>Tracheophyta</taxon>
        <taxon>Spermatophyta</taxon>
        <taxon>Magnoliopsida</taxon>
        <taxon>eudicotyledons</taxon>
        <taxon>Gunneridae</taxon>
        <taxon>Pentapetalae</taxon>
        <taxon>rosids</taxon>
        <taxon>fabids</taxon>
        <taxon>Rosales</taxon>
        <taxon>Cannabaceae</taxon>
        <taxon>Cannabis</taxon>
    </lineage>
</organism>
<protein>
    <submittedName>
        <fullName evidence="1">Uncharacterized protein</fullName>
    </submittedName>
</protein>
<sequence>MVANGVKCSVDHSQNEDLLKPIQEEEVKQALFQMYPDKAPGPDGMGPGPVGISLVVSTTLARKLTHLSHKNSLALSVKSIGIRDP</sequence>
<dbReference type="Proteomes" id="UP000596661">
    <property type="component" value="Chromosome 7"/>
</dbReference>
<dbReference type="EnsemblPlants" id="evm.model.07.483">
    <property type="protein sequence ID" value="cds.evm.model.07.483"/>
    <property type="gene ID" value="evm.TU.07.483"/>
</dbReference>
<dbReference type="EMBL" id="UZAU01000635">
    <property type="status" value="NOT_ANNOTATED_CDS"/>
    <property type="molecule type" value="Genomic_DNA"/>
</dbReference>
<reference evidence="1" key="1">
    <citation type="submission" date="2018-11" db="EMBL/GenBank/DDBJ databases">
        <authorList>
            <person name="Grassa J C."/>
        </authorList>
    </citation>
    <scope>NUCLEOTIDE SEQUENCE [LARGE SCALE GENOMIC DNA]</scope>
</reference>
<evidence type="ECO:0000313" key="2">
    <source>
        <dbReference type="Proteomes" id="UP000596661"/>
    </source>
</evidence>
<reference evidence="1" key="2">
    <citation type="submission" date="2021-03" db="UniProtKB">
        <authorList>
            <consortium name="EnsemblPlants"/>
        </authorList>
    </citation>
    <scope>IDENTIFICATION</scope>
</reference>
<dbReference type="Gramene" id="evm.model.07.483">
    <property type="protein sequence ID" value="cds.evm.model.07.483"/>
    <property type="gene ID" value="evm.TU.07.483"/>
</dbReference>
<accession>A0A803Q578</accession>